<dbReference type="EMBL" id="BGPR01271848">
    <property type="protein sequence ID" value="GBN00550.1"/>
    <property type="molecule type" value="Genomic_DNA"/>
</dbReference>
<comment type="caution">
    <text evidence="3">The sequence shown here is derived from an EMBL/GenBank/DDBJ whole genome shotgun (WGS) entry which is preliminary data.</text>
</comment>
<gene>
    <name evidence="1" type="ORF">AVEN_118524_1</name>
    <name evidence="2" type="ORF">AVEN_190422_1</name>
    <name evidence="3" type="ORF">AVEN_272397_1</name>
    <name evidence="4" type="ORF">AVEN_28085_1</name>
</gene>
<sequence>VVEHCQFFKYFSGESVCPVKAQSYEGEGIEIEMPKLGGFVSWLASVSFEKCLRKQITANNQYSNNFGVITTH</sequence>
<evidence type="ECO:0000313" key="4">
    <source>
        <dbReference type="EMBL" id="GBN00779.1"/>
    </source>
</evidence>
<keyword evidence="5" id="KW-1185">Reference proteome</keyword>
<dbReference type="EMBL" id="BGPR01271927">
    <property type="protein sequence ID" value="GBN00752.1"/>
    <property type="molecule type" value="Genomic_DNA"/>
</dbReference>
<dbReference type="AlphaFoldDB" id="A0A4Y2KFN7"/>
<evidence type="ECO:0000313" key="3">
    <source>
        <dbReference type="EMBL" id="GBN00752.1"/>
    </source>
</evidence>
<protein>
    <submittedName>
        <fullName evidence="3">Uncharacterized protein</fullName>
    </submittedName>
</protein>
<dbReference type="EMBL" id="BGPR01271897">
    <property type="protein sequence ID" value="GBN00676.1"/>
    <property type="molecule type" value="Genomic_DNA"/>
</dbReference>
<proteinExistence type="predicted"/>
<organism evidence="3 5">
    <name type="scientific">Araneus ventricosus</name>
    <name type="common">Orbweaver spider</name>
    <name type="synonym">Epeira ventricosa</name>
    <dbReference type="NCBI Taxonomy" id="182803"/>
    <lineage>
        <taxon>Eukaryota</taxon>
        <taxon>Metazoa</taxon>
        <taxon>Ecdysozoa</taxon>
        <taxon>Arthropoda</taxon>
        <taxon>Chelicerata</taxon>
        <taxon>Arachnida</taxon>
        <taxon>Araneae</taxon>
        <taxon>Araneomorphae</taxon>
        <taxon>Entelegynae</taxon>
        <taxon>Araneoidea</taxon>
        <taxon>Araneidae</taxon>
        <taxon>Araneus</taxon>
    </lineage>
</organism>
<dbReference type="EMBL" id="BGPR01271938">
    <property type="protein sequence ID" value="GBN00779.1"/>
    <property type="molecule type" value="Genomic_DNA"/>
</dbReference>
<evidence type="ECO:0000313" key="5">
    <source>
        <dbReference type="Proteomes" id="UP000499080"/>
    </source>
</evidence>
<dbReference type="Proteomes" id="UP000499080">
    <property type="component" value="Unassembled WGS sequence"/>
</dbReference>
<accession>A0A4Y2KFN7</accession>
<reference evidence="3 5" key="1">
    <citation type="journal article" date="2019" name="Sci. Rep.">
        <title>Orb-weaving spider Araneus ventricosus genome elucidates the spidroin gene catalogue.</title>
        <authorList>
            <person name="Kono N."/>
            <person name="Nakamura H."/>
            <person name="Ohtoshi R."/>
            <person name="Moran D.A.P."/>
            <person name="Shinohara A."/>
            <person name="Yoshida Y."/>
            <person name="Fujiwara M."/>
            <person name="Mori M."/>
            <person name="Tomita M."/>
            <person name="Arakawa K."/>
        </authorList>
    </citation>
    <scope>NUCLEOTIDE SEQUENCE [LARGE SCALE GENOMIC DNA]</scope>
</reference>
<evidence type="ECO:0000313" key="2">
    <source>
        <dbReference type="EMBL" id="GBN00676.1"/>
    </source>
</evidence>
<feature type="non-terminal residue" evidence="3">
    <location>
        <position position="1"/>
    </location>
</feature>
<evidence type="ECO:0000313" key="1">
    <source>
        <dbReference type="EMBL" id="GBN00550.1"/>
    </source>
</evidence>
<name>A0A4Y2KFN7_ARAVE</name>